<dbReference type="PANTHER" id="PTHR11373">
    <property type="entry name" value="DEOXYNUCLEOSIDE TRIPHOSPHATE TRIPHOSPHOHYDROLASE"/>
    <property type="match status" value="1"/>
</dbReference>
<name>A0CEE8_PARTE</name>
<reference evidence="2 3" key="1">
    <citation type="journal article" date="2006" name="Nature">
        <title>Global trends of whole-genome duplications revealed by the ciliate Paramecium tetraurelia.</title>
        <authorList>
            <consortium name="Genoscope"/>
            <person name="Aury J.-M."/>
            <person name="Jaillon O."/>
            <person name="Duret L."/>
            <person name="Noel B."/>
            <person name="Jubin C."/>
            <person name="Porcel B.M."/>
            <person name="Segurens B."/>
            <person name="Daubin V."/>
            <person name="Anthouard V."/>
            <person name="Aiach N."/>
            <person name="Arnaiz O."/>
            <person name="Billaut A."/>
            <person name="Beisson J."/>
            <person name="Blanc I."/>
            <person name="Bouhouche K."/>
            <person name="Camara F."/>
            <person name="Duharcourt S."/>
            <person name="Guigo R."/>
            <person name="Gogendeau D."/>
            <person name="Katinka M."/>
            <person name="Keller A.-M."/>
            <person name="Kissmehl R."/>
            <person name="Klotz C."/>
            <person name="Koll F."/>
            <person name="Le Moue A."/>
            <person name="Lepere C."/>
            <person name="Malinsky S."/>
            <person name="Nowacki M."/>
            <person name="Nowak J.K."/>
            <person name="Plattner H."/>
            <person name="Poulain J."/>
            <person name="Ruiz F."/>
            <person name="Serrano V."/>
            <person name="Zagulski M."/>
            <person name="Dessen P."/>
            <person name="Betermier M."/>
            <person name="Weissenbach J."/>
            <person name="Scarpelli C."/>
            <person name="Schachter V."/>
            <person name="Sperling L."/>
            <person name="Meyer E."/>
            <person name="Cohen J."/>
            <person name="Wincker P."/>
        </authorList>
    </citation>
    <scope>NUCLEOTIDE SEQUENCE [LARGE SCALE GENOMIC DNA]</scope>
    <source>
        <strain evidence="2 3">Stock d4-2</strain>
    </source>
</reference>
<dbReference type="Gene3D" id="3.30.70.2760">
    <property type="match status" value="1"/>
</dbReference>
<dbReference type="EMBL" id="CT868065">
    <property type="protein sequence ID" value="CAK69165.1"/>
    <property type="molecule type" value="Genomic_DNA"/>
</dbReference>
<accession>A0CEE8</accession>
<dbReference type="FunCoup" id="A0CEE8">
    <property type="interactions" value="359"/>
</dbReference>
<dbReference type="eggNOG" id="KOG2681">
    <property type="taxonomic scope" value="Eukaryota"/>
</dbReference>
<dbReference type="GO" id="GO:0005634">
    <property type="term" value="C:nucleus"/>
    <property type="evidence" value="ECO:0000318"/>
    <property type="project" value="GO_Central"/>
</dbReference>
<dbReference type="SMART" id="SM00471">
    <property type="entry name" value="HDc"/>
    <property type="match status" value="1"/>
</dbReference>
<dbReference type="KEGG" id="ptm:GSPATT00037602001"/>
<dbReference type="STRING" id="5888.A0CEE8"/>
<dbReference type="FunFam" id="1.10.3210.10:FF:000047">
    <property type="entry name" value="HD domain containing protein"/>
    <property type="match status" value="1"/>
</dbReference>
<dbReference type="GeneID" id="5022347"/>
<keyword evidence="3" id="KW-1185">Reference proteome</keyword>
<dbReference type="InParanoid" id="A0CEE8"/>
<protein>
    <recommendedName>
        <fullName evidence="1">HD/PDEase domain-containing protein</fullName>
    </recommendedName>
</protein>
<organism evidence="2 3">
    <name type="scientific">Paramecium tetraurelia</name>
    <dbReference type="NCBI Taxonomy" id="5888"/>
    <lineage>
        <taxon>Eukaryota</taxon>
        <taxon>Sar</taxon>
        <taxon>Alveolata</taxon>
        <taxon>Ciliophora</taxon>
        <taxon>Intramacronucleata</taxon>
        <taxon>Oligohymenophorea</taxon>
        <taxon>Peniculida</taxon>
        <taxon>Parameciidae</taxon>
        <taxon>Paramecium</taxon>
    </lineage>
</organism>
<dbReference type="OrthoDB" id="9991235at2759"/>
<gene>
    <name evidence="2" type="ORF">GSPATT00037602001</name>
</gene>
<evidence type="ECO:0000259" key="1">
    <source>
        <dbReference type="SMART" id="SM00471"/>
    </source>
</evidence>
<dbReference type="PANTHER" id="PTHR11373:SF4">
    <property type="entry name" value="DEOXYNUCLEOSIDE TRIPHOSPHATE TRIPHOSPHOHYDROLASE SAMHD1"/>
    <property type="match status" value="1"/>
</dbReference>
<dbReference type="Gene3D" id="1.10.3210.10">
    <property type="entry name" value="Hypothetical protein af1432"/>
    <property type="match status" value="1"/>
</dbReference>
<dbReference type="InterPro" id="IPR050135">
    <property type="entry name" value="dGTPase-like"/>
</dbReference>
<dbReference type="Proteomes" id="UP000000600">
    <property type="component" value="Unassembled WGS sequence"/>
</dbReference>
<dbReference type="Pfam" id="PF01966">
    <property type="entry name" value="HD"/>
    <property type="match status" value="1"/>
</dbReference>
<dbReference type="GO" id="GO:0006203">
    <property type="term" value="P:dGTP catabolic process"/>
    <property type="evidence" value="ECO:0000318"/>
    <property type="project" value="GO_Central"/>
</dbReference>
<dbReference type="InterPro" id="IPR006674">
    <property type="entry name" value="HD_domain"/>
</dbReference>
<dbReference type="AlphaFoldDB" id="A0CEE8"/>
<feature type="domain" description="HD/PDEase" evidence="1">
    <location>
        <begin position="70"/>
        <end position="221"/>
    </location>
</feature>
<evidence type="ECO:0000313" key="3">
    <source>
        <dbReference type="Proteomes" id="UP000000600"/>
    </source>
</evidence>
<dbReference type="InterPro" id="IPR003607">
    <property type="entry name" value="HD/PDEase_dom"/>
</dbReference>
<evidence type="ECO:0000313" key="2">
    <source>
        <dbReference type="EMBL" id="CAK69165.1"/>
    </source>
</evidence>
<dbReference type="FunFam" id="3.30.70.2760:FF:000001">
    <property type="entry name" value="Metal-dependent phosphohydrolase HD domain-containing protein"/>
    <property type="match status" value="1"/>
</dbReference>
<dbReference type="GO" id="GO:0008832">
    <property type="term" value="F:dGTPase activity"/>
    <property type="evidence" value="ECO:0000318"/>
    <property type="project" value="GO_Central"/>
</dbReference>
<dbReference type="CDD" id="cd00077">
    <property type="entry name" value="HDc"/>
    <property type="match status" value="1"/>
</dbReference>
<dbReference type="OMA" id="QVHGYIK"/>
<dbReference type="SUPFAM" id="SSF109604">
    <property type="entry name" value="HD-domain/PDEase-like"/>
    <property type="match status" value="1"/>
</dbReference>
<dbReference type="HOGENOM" id="CLU_026821_1_3_1"/>
<proteinExistence type="predicted"/>
<dbReference type="RefSeq" id="XP_001436562.1">
    <property type="nucleotide sequence ID" value="XM_001436525.2"/>
</dbReference>
<sequence>MAEQEEYSQCQGLGYTLIKHSKSEIRKISDPIYDFIYFDQAIWKVIDNPVYQRLRNIKQLGTTSWVFQGANHTRFEHCLGVGHLAQQFITSIYKNQPYLDGEEDKRRNIKLVTIAGIVHDLGHGPFSHMFDNLLIPKLTNSSELWCHEQASEMLFNYMYDKYSLGLEKDEVNFINALVHGDNNKVSNGKKQWFYDIVSNKRNGIDVDRVDYIRRDCHHLGQPPSIKDFQYLMQESRVIDDEICYPQRYAFNIFDLFNTRYKLFKIVYLNRISQCIEQMMCDILLSVNSIYKFDQIIYEPEKYCKLNDSIIEQIDSAEGPEYAKAQAIIKRLKMRELYKFVSEALIPQSTILQSNEKIRDEIMAYMPSSAQVNIDEIYVSQGKVGFGSNNENPINLVHFYKGSDQDLKIQGNDTTTSFCLPKQFSEKFIRVFVSNVQIIQPVEKAFELYCKNKLGFSPINQDRYQTPQKAPVVTDFSQIKLT</sequence>